<name>A0A8R7P9Z6_TRIUA</name>
<reference evidence="1" key="3">
    <citation type="submission" date="2022-06" db="UniProtKB">
        <authorList>
            <consortium name="EnsemblPlants"/>
        </authorList>
    </citation>
    <scope>IDENTIFICATION</scope>
</reference>
<keyword evidence="2" id="KW-1185">Reference proteome</keyword>
<accession>A0A8R7P9Z6</accession>
<dbReference type="Proteomes" id="UP000015106">
    <property type="component" value="Chromosome 2"/>
</dbReference>
<sequence>MVDLLASKLLQFAAWRAGQIKNGPGLAHPPPRLPLRDWISLPMRGSRRGQHQLYVGTDWSGTCG</sequence>
<dbReference type="AlphaFoldDB" id="A0A8R7P9Z6"/>
<proteinExistence type="predicted"/>
<organism evidence="1 2">
    <name type="scientific">Triticum urartu</name>
    <name type="common">Red wild einkorn</name>
    <name type="synonym">Crithodium urartu</name>
    <dbReference type="NCBI Taxonomy" id="4572"/>
    <lineage>
        <taxon>Eukaryota</taxon>
        <taxon>Viridiplantae</taxon>
        <taxon>Streptophyta</taxon>
        <taxon>Embryophyta</taxon>
        <taxon>Tracheophyta</taxon>
        <taxon>Spermatophyta</taxon>
        <taxon>Magnoliopsida</taxon>
        <taxon>Liliopsida</taxon>
        <taxon>Poales</taxon>
        <taxon>Poaceae</taxon>
        <taxon>BOP clade</taxon>
        <taxon>Pooideae</taxon>
        <taxon>Triticodae</taxon>
        <taxon>Triticeae</taxon>
        <taxon>Triticinae</taxon>
        <taxon>Triticum</taxon>
    </lineage>
</organism>
<dbReference type="Gramene" id="TuG1812G0200000744.01.T01">
    <property type="protein sequence ID" value="TuG1812G0200000744.01.T01.cds253540"/>
    <property type="gene ID" value="TuG1812G0200000744.01"/>
</dbReference>
<reference evidence="1" key="2">
    <citation type="submission" date="2018-03" db="EMBL/GenBank/DDBJ databases">
        <title>The Triticum urartu genome reveals the dynamic nature of wheat genome evolution.</title>
        <authorList>
            <person name="Ling H."/>
            <person name="Ma B."/>
            <person name="Shi X."/>
            <person name="Liu H."/>
            <person name="Dong L."/>
            <person name="Sun H."/>
            <person name="Cao Y."/>
            <person name="Gao Q."/>
            <person name="Zheng S."/>
            <person name="Li Y."/>
            <person name="Yu Y."/>
            <person name="Du H."/>
            <person name="Qi M."/>
            <person name="Li Y."/>
            <person name="Yu H."/>
            <person name="Cui Y."/>
            <person name="Wang N."/>
            <person name="Chen C."/>
            <person name="Wu H."/>
            <person name="Zhao Y."/>
            <person name="Zhang J."/>
            <person name="Li Y."/>
            <person name="Zhou W."/>
            <person name="Zhang B."/>
            <person name="Hu W."/>
            <person name="Eijk M."/>
            <person name="Tang J."/>
            <person name="Witsenboer H."/>
            <person name="Zhao S."/>
            <person name="Li Z."/>
            <person name="Zhang A."/>
            <person name="Wang D."/>
            <person name="Liang C."/>
        </authorList>
    </citation>
    <scope>NUCLEOTIDE SEQUENCE [LARGE SCALE GENOMIC DNA]</scope>
    <source>
        <strain evidence="1">cv. G1812</strain>
    </source>
</reference>
<reference evidence="2" key="1">
    <citation type="journal article" date="2013" name="Nature">
        <title>Draft genome of the wheat A-genome progenitor Triticum urartu.</title>
        <authorList>
            <person name="Ling H.Q."/>
            <person name="Zhao S."/>
            <person name="Liu D."/>
            <person name="Wang J."/>
            <person name="Sun H."/>
            <person name="Zhang C."/>
            <person name="Fan H."/>
            <person name="Li D."/>
            <person name="Dong L."/>
            <person name="Tao Y."/>
            <person name="Gao C."/>
            <person name="Wu H."/>
            <person name="Li Y."/>
            <person name="Cui Y."/>
            <person name="Guo X."/>
            <person name="Zheng S."/>
            <person name="Wang B."/>
            <person name="Yu K."/>
            <person name="Liang Q."/>
            <person name="Yang W."/>
            <person name="Lou X."/>
            <person name="Chen J."/>
            <person name="Feng M."/>
            <person name="Jian J."/>
            <person name="Zhang X."/>
            <person name="Luo G."/>
            <person name="Jiang Y."/>
            <person name="Liu J."/>
            <person name="Wang Z."/>
            <person name="Sha Y."/>
            <person name="Zhang B."/>
            <person name="Wu H."/>
            <person name="Tang D."/>
            <person name="Shen Q."/>
            <person name="Xue P."/>
            <person name="Zou S."/>
            <person name="Wang X."/>
            <person name="Liu X."/>
            <person name="Wang F."/>
            <person name="Yang Y."/>
            <person name="An X."/>
            <person name="Dong Z."/>
            <person name="Zhang K."/>
            <person name="Zhang X."/>
            <person name="Luo M.C."/>
            <person name="Dvorak J."/>
            <person name="Tong Y."/>
            <person name="Wang J."/>
            <person name="Yang H."/>
            <person name="Li Z."/>
            <person name="Wang D."/>
            <person name="Zhang A."/>
            <person name="Wang J."/>
        </authorList>
    </citation>
    <scope>NUCLEOTIDE SEQUENCE</scope>
    <source>
        <strain evidence="2">cv. G1812</strain>
    </source>
</reference>
<evidence type="ECO:0000313" key="2">
    <source>
        <dbReference type="Proteomes" id="UP000015106"/>
    </source>
</evidence>
<evidence type="ECO:0000313" key="1">
    <source>
        <dbReference type="EnsemblPlants" id="TuG1812G0200000744.01.T01.cds253540"/>
    </source>
</evidence>
<dbReference type="EnsemblPlants" id="TuG1812G0200000744.01.T01">
    <property type="protein sequence ID" value="TuG1812G0200000744.01.T01.cds253540"/>
    <property type="gene ID" value="TuG1812G0200000744.01"/>
</dbReference>
<protein>
    <submittedName>
        <fullName evidence="1">Uncharacterized protein</fullName>
    </submittedName>
</protein>